<organism evidence="2">
    <name type="scientific">Nothobranchius kuhntae</name>
    <name type="common">Beira killifish</name>
    <dbReference type="NCBI Taxonomy" id="321403"/>
    <lineage>
        <taxon>Eukaryota</taxon>
        <taxon>Metazoa</taxon>
        <taxon>Chordata</taxon>
        <taxon>Craniata</taxon>
        <taxon>Vertebrata</taxon>
        <taxon>Euteleostomi</taxon>
        <taxon>Actinopterygii</taxon>
        <taxon>Neopterygii</taxon>
        <taxon>Teleostei</taxon>
        <taxon>Neoteleostei</taxon>
        <taxon>Acanthomorphata</taxon>
        <taxon>Ovalentaria</taxon>
        <taxon>Atherinomorphae</taxon>
        <taxon>Cyprinodontiformes</taxon>
        <taxon>Nothobranchiidae</taxon>
        <taxon>Nothobranchius</taxon>
    </lineage>
</organism>
<protein>
    <submittedName>
        <fullName evidence="2">Gypsy retrotransposon integrase 1</fullName>
    </submittedName>
</protein>
<feature type="non-terminal residue" evidence="2">
    <location>
        <position position="72"/>
    </location>
</feature>
<accession>A0A1A8KR37</accession>
<dbReference type="AlphaFoldDB" id="A0A1A8KR37"/>
<name>A0A1A8KR37_NOTKU</name>
<evidence type="ECO:0000313" key="2">
    <source>
        <dbReference type="EMBL" id="SBR34671.1"/>
    </source>
</evidence>
<proteinExistence type="predicted"/>
<sequence>TRELCWWPRLDDRVQSAVASCTTCQMKDKSAGAAPAPLQPGDLPKRPGEKVALDTVGPVETAACSWTFVGWY</sequence>
<feature type="non-terminal residue" evidence="2">
    <location>
        <position position="1"/>
    </location>
</feature>
<feature type="domain" description="Integrase zinc-binding" evidence="1">
    <location>
        <begin position="2"/>
        <end position="28"/>
    </location>
</feature>
<dbReference type="EMBL" id="HAEE01014621">
    <property type="protein sequence ID" value="SBR34671.1"/>
    <property type="molecule type" value="Transcribed_RNA"/>
</dbReference>
<reference evidence="2" key="2">
    <citation type="submission" date="2016-06" db="EMBL/GenBank/DDBJ databases">
        <title>The genome of a short-lived fish provides insights into sex chromosome evolution and the genetic control of aging.</title>
        <authorList>
            <person name="Reichwald K."/>
            <person name="Felder M."/>
            <person name="Petzold A."/>
            <person name="Koch P."/>
            <person name="Groth M."/>
            <person name="Platzer M."/>
        </authorList>
    </citation>
    <scope>NUCLEOTIDE SEQUENCE</scope>
    <source>
        <tissue evidence="2">Brain</tissue>
    </source>
</reference>
<dbReference type="InterPro" id="IPR041588">
    <property type="entry name" value="Integrase_H2C2"/>
</dbReference>
<reference evidence="2" key="1">
    <citation type="submission" date="2016-05" db="EMBL/GenBank/DDBJ databases">
        <authorList>
            <person name="Lavstsen T."/>
            <person name="Jespersen J.S."/>
        </authorList>
    </citation>
    <scope>NUCLEOTIDE SEQUENCE</scope>
    <source>
        <tissue evidence="2">Brain</tissue>
    </source>
</reference>
<dbReference type="Pfam" id="PF17921">
    <property type="entry name" value="Integrase_H2C2"/>
    <property type="match status" value="1"/>
</dbReference>
<evidence type="ECO:0000259" key="1">
    <source>
        <dbReference type="Pfam" id="PF17921"/>
    </source>
</evidence>
<gene>
    <name evidence="2" type="primary">GIN1</name>
</gene>